<comment type="caution">
    <text evidence="4">The sequence shown here is derived from an EMBL/GenBank/DDBJ whole genome shotgun (WGS) entry which is preliminary data.</text>
</comment>
<evidence type="ECO:0000313" key="5">
    <source>
        <dbReference type="Proteomes" id="UP000245956"/>
    </source>
</evidence>
<dbReference type="CDD" id="cd07379">
    <property type="entry name" value="MPP_239FB"/>
    <property type="match status" value="1"/>
</dbReference>
<dbReference type="InterPro" id="IPR051693">
    <property type="entry name" value="UPF0046_metallophosphoest"/>
</dbReference>
<evidence type="ECO:0000313" key="6">
    <source>
        <dbReference type="Proteomes" id="UP001287286"/>
    </source>
</evidence>
<evidence type="ECO:0000313" key="4">
    <source>
        <dbReference type="EMBL" id="PWI67217.1"/>
    </source>
</evidence>
<sequence>MPVAGLLWQHPTRDNCEVAALELTAAERHPCRDYITAVAGQQLLYGALSPTTNGFCCQSDNGALRPSQHRKPPSSATLEHTPRAGTNPSRTDYTDREPHQPSRPRRPQPSPPSPPSPPPLAMGVLTWLGLRRSECFDSPTLLDHLLTSPLAYLVSRFYHLALFLRGTPFYPPRSRPPIRVVCISDTHDQVVSVPAGDILIHAGDLTNDGSASAIQKQLDWLKAQPHRVKVVIAGNHDSFFDPEARSDEDVRAGAALNLDGLVYLQGELTVQEIKGRSISIFGAPDIIECGPKNFAFQYKPESHPWLSKVPLQTDILVTHGPPKYHRDLDLGCPHLLREVWRVRPRLHVFGHIHCAYGKEAAYFDDVQLAYEHFLARPRRGLLGDLIPSGTWVDAAKVVFHGIHSVLWKWLMGGPRSNQGSLMVNAAQMYKNSGRARSRAIVVDI</sequence>
<dbReference type="PANTHER" id="PTHR12905">
    <property type="entry name" value="METALLOPHOSPHOESTERASE"/>
    <property type="match status" value="1"/>
</dbReference>
<evidence type="ECO:0000259" key="2">
    <source>
        <dbReference type="Pfam" id="PF00149"/>
    </source>
</evidence>
<dbReference type="EMBL" id="LCWV01000020">
    <property type="protein sequence ID" value="PWI67217.1"/>
    <property type="molecule type" value="Genomic_DNA"/>
</dbReference>
<reference evidence="4" key="1">
    <citation type="submission" date="2015-05" db="EMBL/GenBank/DDBJ databases">
        <authorList>
            <person name="Wang D.B."/>
            <person name="Wang M."/>
        </authorList>
    </citation>
    <scope>NUCLEOTIDE SEQUENCE</scope>
    <source>
        <strain evidence="4">36-1</strain>
    </source>
</reference>
<feature type="region of interest" description="Disordered" evidence="1">
    <location>
        <begin position="59"/>
        <end position="120"/>
    </location>
</feature>
<feature type="compositionally biased region" description="Pro residues" evidence="1">
    <location>
        <begin position="107"/>
        <end position="120"/>
    </location>
</feature>
<dbReference type="GO" id="GO:0016787">
    <property type="term" value="F:hydrolase activity"/>
    <property type="evidence" value="ECO:0007669"/>
    <property type="project" value="InterPro"/>
</dbReference>
<dbReference type="AlphaFoldDB" id="A0A2U3DYA1"/>
<accession>A0A2U3DYA1</accession>
<dbReference type="SUPFAM" id="SSF56300">
    <property type="entry name" value="Metallo-dependent phosphatases"/>
    <property type="match status" value="1"/>
</dbReference>
<dbReference type="Gene3D" id="3.60.21.10">
    <property type="match status" value="1"/>
</dbReference>
<evidence type="ECO:0000313" key="3">
    <source>
        <dbReference type="EMBL" id="KAK4090173.1"/>
    </source>
</evidence>
<reference evidence="3 6" key="4">
    <citation type="journal article" date="2024" name="Microbiol. Resour. Announc.">
        <title>Genome annotations for the ascomycete fungi Trichoderma harzianum, Trichoderma aggressivum, and Purpureocillium lilacinum.</title>
        <authorList>
            <person name="Beijen E.P.W."/>
            <person name="Ohm R.A."/>
        </authorList>
    </citation>
    <scope>NUCLEOTIDE SEQUENCE [LARGE SCALE GENOMIC DNA]</scope>
    <source>
        <strain evidence="3 6">CBS 150709</strain>
    </source>
</reference>
<proteinExistence type="predicted"/>
<dbReference type="PANTHER" id="PTHR12905:SF18">
    <property type="entry name" value="ESTER HYDROLASE, PUTATIVE (AFU_ORTHOLOGUE AFUA_4G03130)-RELATED"/>
    <property type="match status" value="1"/>
</dbReference>
<dbReference type="Pfam" id="PF00149">
    <property type="entry name" value="Metallophos"/>
    <property type="match status" value="1"/>
</dbReference>
<dbReference type="Proteomes" id="UP000245956">
    <property type="component" value="Unassembled WGS sequence"/>
</dbReference>
<gene>
    <name evidence="4" type="ORF">PCL_04379</name>
    <name evidence="3" type="ORF">Purlil1_5344</name>
</gene>
<organism evidence="4 5">
    <name type="scientific">Purpureocillium lilacinum</name>
    <name type="common">Paecilomyces lilacinus</name>
    <dbReference type="NCBI Taxonomy" id="33203"/>
    <lineage>
        <taxon>Eukaryota</taxon>
        <taxon>Fungi</taxon>
        <taxon>Dikarya</taxon>
        <taxon>Ascomycota</taxon>
        <taxon>Pezizomycotina</taxon>
        <taxon>Sordariomycetes</taxon>
        <taxon>Hypocreomycetidae</taxon>
        <taxon>Hypocreales</taxon>
        <taxon>Ophiocordycipitaceae</taxon>
        <taxon>Purpureocillium</taxon>
    </lineage>
</organism>
<keyword evidence="6" id="KW-1185">Reference proteome</keyword>
<feature type="domain" description="Calcineurin-like phosphoesterase" evidence="2">
    <location>
        <begin position="179"/>
        <end position="354"/>
    </location>
</feature>
<dbReference type="EMBL" id="JAWRVI010000016">
    <property type="protein sequence ID" value="KAK4090173.1"/>
    <property type="molecule type" value="Genomic_DNA"/>
</dbReference>
<dbReference type="Proteomes" id="UP001287286">
    <property type="component" value="Unassembled WGS sequence"/>
</dbReference>
<reference evidence="4 5" key="2">
    <citation type="journal article" date="2016" name="Front. Microbiol.">
        <title>Genome and transcriptome sequences reveal the specific parasitism of the nematophagous Purpureocillium lilacinum 36-1.</title>
        <authorList>
            <person name="Xie J."/>
            <person name="Li S."/>
            <person name="Mo C."/>
            <person name="Xiao X."/>
            <person name="Peng D."/>
            <person name="Wang G."/>
            <person name="Xiao Y."/>
        </authorList>
    </citation>
    <scope>NUCLEOTIDE SEQUENCE [LARGE SCALE GENOMIC DNA]</scope>
    <source>
        <strain evidence="4 5">36-1</strain>
    </source>
</reference>
<evidence type="ECO:0000256" key="1">
    <source>
        <dbReference type="SAM" id="MobiDB-lite"/>
    </source>
</evidence>
<dbReference type="InterPro" id="IPR029052">
    <property type="entry name" value="Metallo-depent_PP-like"/>
</dbReference>
<dbReference type="InterPro" id="IPR004843">
    <property type="entry name" value="Calcineurin-like_PHP"/>
</dbReference>
<protein>
    <recommendedName>
        <fullName evidence="2">Calcineurin-like phosphoesterase domain-containing protein</fullName>
    </recommendedName>
</protein>
<reference evidence="3" key="3">
    <citation type="submission" date="2023-11" db="EMBL/GenBank/DDBJ databases">
        <authorList>
            <person name="Beijen E."/>
            <person name="Ohm R.A."/>
        </authorList>
    </citation>
    <scope>NUCLEOTIDE SEQUENCE</scope>
    <source>
        <strain evidence="3">CBS 150709</strain>
    </source>
</reference>
<name>A0A2U3DYA1_PURLI</name>
<feature type="compositionally biased region" description="Polar residues" evidence="1">
    <location>
        <begin position="74"/>
        <end position="91"/>
    </location>
</feature>